<evidence type="ECO:0000313" key="7">
    <source>
        <dbReference type="Proteomes" id="UP000076555"/>
    </source>
</evidence>
<evidence type="ECO:0000256" key="5">
    <source>
        <dbReference type="RuleBase" id="RU004508"/>
    </source>
</evidence>
<evidence type="ECO:0000256" key="3">
    <source>
        <dbReference type="PIRSR" id="PIRSR000390-1"/>
    </source>
</evidence>
<dbReference type="FunFam" id="3.40.640.10:FF:000089">
    <property type="entry name" value="Aminotransferase, DegT/DnrJ/EryC1/StrS family"/>
    <property type="match status" value="1"/>
</dbReference>
<feature type="modified residue" description="N6-(pyridoxal phosphate)lysine" evidence="4">
    <location>
        <position position="191"/>
    </location>
</feature>
<dbReference type="EMBL" id="LWAJ01000106">
    <property type="protein sequence ID" value="KZL50193.1"/>
    <property type="molecule type" value="Genomic_DNA"/>
</dbReference>
<evidence type="ECO:0000256" key="2">
    <source>
        <dbReference type="ARBA" id="ARBA00037999"/>
    </source>
</evidence>
<gene>
    <name evidence="6" type="ORF">A2T98_08800</name>
</gene>
<dbReference type="GO" id="GO:0008483">
    <property type="term" value="F:transaminase activity"/>
    <property type="evidence" value="ECO:0007669"/>
    <property type="project" value="TreeGrafter"/>
</dbReference>
<dbReference type="Pfam" id="PF01041">
    <property type="entry name" value="DegT_DnrJ_EryC1"/>
    <property type="match status" value="1"/>
</dbReference>
<dbReference type="OrthoDB" id="441150at2"/>
<comment type="caution">
    <text evidence="6">The sequence shown here is derived from an EMBL/GenBank/DDBJ whole genome shotgun (WGS) entry which is preliminary data.</text>
</comment>
<dbReference type="SUPFAM" id="SSF53383">
    <property type="entry name" value="PLP-dependent transferases"/>
    <property type="match status" value="1"/>
</dbReference>
<dbReference type="AlphaFoldDB" id="A0A161UVX7"/>
<dbReference type="InterPro" id="IPR015421">
    <property type="entry name" value="PyrdxlP-dep_Trfase_major"/>
</dbReference>
<dbReference type="Gene3D" id="3.90.1150.10">
    <property type="entry name" value="Aspartate Aminotransferase, domain 1"/>
    <property type="match status" value="1"/>
</dbReference>
<comment type="similarity">
    <text evidence="2 5">Belongs to the DegT/DnrJ/EryC1 family.</text>
</comment>
<dbReference type="GO" id="GO:0030170">
    <property type="term" value="F:pyridoxal phosphate binding"/>
    <property type="evidence" value="ECO:0007669"/>
    <property type="project" value="UniProtKB-ARBA"/>
</dbReference>
<evidence type="ECO:0000313" key="6">
    <source>
        <dbReference type="EMBL" id="KZL50193.1"/>
    </source>
</evidence>
<accession>A0A161UVX7</accession>
<sequence length="382" mass="41898">MFQSVNSIPAFDIKQQYATIEAEVSAAVLEVLASGRYIGGPLVESFEQQFADYHDVNNCIACNSGTDALYLALRALEIGQGDEVITTPFTFVATAEVISAVGAKPIFVDIDTNTFNIDLQQVAAAITPKTKAIIPVHLFGQPVDMTALMDIANRHNLAVIEDCAQATGATWNNQKVGSIGHIGCFSFYPTKNLGGCGDGGAITTNDPQLAAKIRVIKEHGQKNRYYYEEVGVNSRLDSLQAAIVQIKLRYLDIWNNQRRAIAAYYQQFLCQITGIVAPKELAGGLSVWNQYTIRVLTEGKNGAIATYRDSVRHQLQEQGVNSMVYYPHPLHLQPVYQSLGYQPGQLPVAELAAHEVLSLPMFPELTQEQQDQVIYALKDSLG</sequence>
<dbReference type="PIRSF" id="PIRSF000390">
    <property type="entry name" value="PLP_StrS"/>
    <property type="match status" value="1"/>
</dbReference>
<dbReference type="Proteomes" id="UP000076555">
    <property type="component" value="Unassembled WGS sequence"/>
</dbReference>
<organism evidence="6 7">
    <name type="scientific">Nodularia spumigena CENA596</name>
    <dbReference type="NCBI Taxonomy" id="1819295"/>
    <lineage>
        <taxon>Bacteria</taxon>
        <taxon>Bacillati</taxon>
        <taxon>Cyanobacteriota</taxon>
        <taxon>Cyanophyceae</taxon>
        <taxon>Nostocales</taxon>
        <taxon>Nodulariaceae</taxon>
        <taxon>Nodularia</taxon>
    </lineage>
</organism>
<evidence type="ECO:0000256" key="1">
    <source>
        <dbReference type="ARBA" id="ARBA00022898"/>
    </source>
</evidence>
<evidence type="ECO:0000256" key="4">
    <source>
        <dbReference type="PIRSR" id="PIRSR000390-2"/>
    </source>
</evidence>
<reference evidence="6 7" key="1">
    <citation type="submission" date="2016-04" db="EMBL/GenBank/DDBJ databases">
        <title>Draft Genome Assembly of the Bloom-forming Cyanobacterium Nodularia spumigena Strain CENA596 in Shrimp Production Ponds.</title>
        <authorList>
            <person name="Popin R.V."/>
            <person name="Rigonato J."/>
            <person name="Abreu V.A."/>
            <person name="Andreote A.P."/>
            <person name="Silveira S.B."/>
            <person name="Odebrecht C."/>
            <person name="Fiore M.F."/>
        </authorList>
    </citation>
    <scope>NUCLEOTIDE SEQUENCE [LARGE SCALE GENOMIC DNA]</scope>
    <source>
        <strain evidence="6 7">CENA596</strain>
    </source>
</reference>
<dbReference type="PANTHER" id="PTHR30244">
    <property type="entry name" value="TRANSAMINASE"/>
    <property type="match status" value="1"/>
</dbReference>
<keyword evidence="1 4" id="KW-0663">Pyridoxal phosphate</keyword>
<protein>
    <submittedName>
        <fullName evidence="6">Cys/Met metabolism pyridoxal-phosphate-dependent enzyme</fullName>
    </submittedName>
</protein>
<dbReference type="RefSeq" id="WP_063872453.1">
    <property type="nucleotide sequence ID" value="NZ_CAWMRI010000106.1"/>
</dbReference>
<proteinExistence type="inferred from homology"/>
<dbReference type="Gene3D" id="3.40.640.10">
    <property type="entry name" value="Type I PLP-dependent aspartate aminotransferase-like (Major domain)"/>
    <property type="match status" value="1"/>
</dbReference>
<name>A0A161UVX7_NODSP</name>
<dbReference type="InterPro" id="IPR015424">
    <property type="entry name" value="PyrdxlP-dep_Trfase"/>
</dbReference>
<dbReference type="InterPro" id="IPR000653">
    <property type="entry name" value="DegT/StrS_aminotransferase"/>
</dbReference>
<dbReference type="CDD" id="cd00616">
    <property type="entry name" value="AHBA_syn"/>
    <property type="match status" value="1"/>
</dbReference>
<feature type="active site" description="Proton acceptor" evidence="3">
    <location>
        <position position="191"/>
    </location>
</feature>
<dbReference type="PANTHER" id="PTHR30244:SF36">
    <property type="entry name" value="3-OXO-GLUCOSE-6-PHOSPHATE:GLUTAMATE AMINOTRANSFERASE"/>
    <property type="match status" value="1"/>
</dbReference>
<dbReference type="InterPro" id="IPR015422">
    <property type="entry name" value="PyrdxlP-dep_Trfase_small"/>
</dbReference>
<dbReference type="GO" id="GO:0000271">
    <property type="term" value="P:polysaccharide biosynthetic process"/>
    <property type="evidence" value="ECO:0007669"/>
    <property type="project" value="TreeGrafter"/>
</dbReference>